<dbReference type="PANTHER" id="PTHR34376">
    <property type="entry name" value="SERINE PROTEASE INHIBITOR, KAZAL-TYPE FAMILY PROTEIN"/>
    <property type="match status" value="1"/>
</dbReference>
<evidence type="ECO:0000313" key="2">
    <source>
        <dbReference type="EMBL" id="GBG66010.1"/>
    </source>
</evidence>
<evidence type="ECO:0000256" key="1">
    <source>
        <dbReference type="SAM" id="Phobius"/>
    </source>
</evidence>
<dbReference type="AlphaFoldDB" id="A0A388K7I1"/>
<keyword evidence="1" id="KW-0472">Membrane</keyword>
<gene>
    <name evidence="2" type="ORF">CBR_g54989</name>
</gene>
<organism evidence="2 3">
    <name type="scientific">Chara braunii</name>
    <name type="common">Braun's stonewort</name>
    <dbReference type="NCBI Taxonomy" id="69332"/>
    <lineage>
        <taxon>Eukaryota</taxon>
        <taxon>Viridiplantae</taxon>
        <taxon>Streptophyta</taxon>
        <taxon>Charophyceae</taxon>
        <taxon>Charales</taxon>
        <taxon>Characeae</taxon>
        <taxon>Chara</taxon>
    </lineage>
</organism>
<dbReference type="Proteomes" id="UP000265515">
    <property type="component" value="Unassembled WGS sequence"/>
</dbReference>
<keyword evidence="1" id="KW-1133">Transmembrane helix</keyword>
<evidence type="ECO:0000313" key="3">
    <source>
        <dbReference type="Proteomes" id="UP000265515"/>
    </source>
</evidence>
<dbReference type="PANTHER" id="PTHR34376:SF2">
    <property type="entry name" value="SERINE PROTEASE INHIBITOR, KAZAL-TYPE FAMILY PROTEIN"/>
    <property type="match status" value="1"/>
</dbReference>
<dbReference type="OrthoDB" id="1916993at2759"/>
<accession>A0A388K7I1</accession>
<sequence>MVVTRRPCRVWDLGSGDVPHRWGSARVCKAAASYCDTEAVDARLRRRWDQNGAVGQRWDRSGAVGHGSVVISHSPRWQSVIGWGVLLSIVSSVLHVVFAGNSSSHVPHVGPAIKGFVIEQVALEKVTVEVAMVGSPAGSSRASSFVSLSTSPQLPSSSSSSSSCSSSSSSSSISFAATALQPSASSSTPCSPPSPSPHTIQEESSTLTSACIADGEKEDRAPCKVLCFAPTPVCGEDGITYWCGPKEAECAGVKVVHENVCALGNGLGTGSAFKAAQSLLIQSLLIVHFVWLVIVGLLVLAGRT</sequence>
<dbReference type="EMBL" id="BFEA01000068">
    <property type="protein sequence ID" value="GBG66010.1"/>
    <property type="molecule type" value="Genomic_DNA"/>
</dbReference>
<proteinExistence type="predicted"/>
<evidence type="ECO:0008006" key="4">
    <source>
        <dbReference type="Google" id="ProtNLM"/>
    </source>
</evidence>
<feature type="transmembrane region" description="Helical" evidence="1">
    <location>
        <begin position="279"/>
        <end position="301"/>
    </location>
</feature>
<comment type="caution">
    <text evidence="2">The sequence shown here is derived from an EMBL/GenBank/DDBJ whole genome shotgun (WGS) entry which is preliminary data.</text>
</comment>
<keyword evidence="1" id="KW-0812">Transmembrane</keyword>
<keyword evidence="3" id="KW-1185">Reference proteome</keyword>
<protein>
    <recommendedName>
        <fullName evidence="4">Kazal-like domain-containing protein</fullName>
    </recommendedName>
</protein>
<dbReference type="Gramene" id="GBG66010">
    <property type="protein sequence ID" value="GBG66010"/>
    <property type="gene ID" value="CBR_g54989"/>
</dbReference>
<reference evidence="2 3" key="1">
    <citation type="journal article" date="2018" name="Cell">
        <title>The Chara Genome: Secondary Complexity and Implications for Plant Terrestrialization.</title>
        <authorList>
            <person name="Nishiyama T."/>
            <person name="Sakayama H."/>
            <person name="Vries J.D."/>
            <person name="Buschmann H."/>
            <person name="Saint-Marcoux D."/>
            <person name="Ullrich K.K."/>
            <person name="Haas F.B."/>
            <person name="Vanderstraeten L."/>
            <person name="Becker D."/>
            <person name="Lang D."/>
            <person name="Vosolsobe S."/>
            <person name="Rombauts S."/>
            <person name="Wilhelmsson P.K.I."/>
            <person name="Janitza P."/>
            <person name="Kern R."/>
            <person name="Heyl A."/>
            <person name="Rumpler F."/>
            <person name="Villalobos L.I.A.C."/>
            <person name="Clay J.M."/>
            <person name="Skokan R."/>
            <person name="Toyoda A."/>
            <person name="Suzuki Y."/>
            <person name="Kagoshima H."/>
            <person name="Schijlen E."/>
            <person name="Tajeshwar N."/>
            <person name="Catarino B."/>
            <person name="Hetherington A.J."/>
            <person name="Saltykova A."/>
            <person name="Bonnot C."/>
            <person name="Breuninger H."/>
            <person name="Symeonidi A."/>
            <person name="Radhakrishnan G.V."/>
            <person name="Van Nieuwerburgh F."/>
            <person name="Deforce D."/>
            <person name="Chang C."/>
            <person name="Karol K.G."/>
            <person name="Hedrich R."/>
            <person name="Ulvskov P."/>
            <person name="Glockner G."/>
            <person name="Delwiche C.F."/>
            <person name="Petrasek J."/>
            <person name="Van de Peer Y."/>
            <person name="Friml J."/>
            <person name="Beilby M."/>
            <person name="Dolan L."/>
            <person name="Kohara Y."/>
            <person name="Sugano S."/>
            <person name="Fujiyama A."/>
            <person name="Delaux P.-M."/>
            <person name="Quint M."/>
            <person name="TheiBen G."/>
            <person name="Hagemann M."/>
            <person name="Harholt J."/>
            <person name="Dunand C."/>
            <person name="Zachgo S."/>
            <person name="Langdale J."/>
            <person name="Maumus F."/>
            <person name="Straeten D.V.D."/>
            <person name="Gould S.B."/>
            <person name="Rensing S.A."/>
        </authorList>
    </citation>
    <scope>NUCLEOTIDE SEQUENCE [LARGE SCALE GENOMIC DNA]</scope>
    <source>
        <strain evidence="2 3">S276</strain>
    </source>
</reference>
<name>A0A388K7I1_CHABU</name>